<dbReference type="OMA" id="WMSLWLL"/>
<dbReference type="GO" id="GO:0071709">
    <property type="term" value="P:membrane assembly"/>
    <property type="evidence" value="ECO:0007669"/>
    <property type="project" value="TreeGrafter"/>
</dbReference>
<evidence type="ECO:0000256" key="4">
    <source>
        <dbReference type="ARBA" id="ARBA00023136"/>
    </source>
</evidence>
<feature type="transmembrane region" description="Helical" evidence="6">
    <location>
        <begin position="148"/>
        <end position="165"/>
    </location>
</feature>
<dbReference type="GO" id="GO:0005886">
    <property type="term" value="C:plasma membrane"/>
    <property type="evidence" value="ECO:0007669"/>
    <property type="project" value="TreeGrafter"/>
</dbReference>
<feature type="transmembrane region" description="Helical" evidence="6">
    <location>
        <begin position="20"/>
        <end position="38"/>
    </location>
</feature>
<evidence type="ECO:0000256" key="3">
    <source>
        <dbReference type="ARBA" id="ARBA00022989"/>
    </source>
</evidence>
<feature type="transmembrane region" description="Helical" evidence="6">
    <location>
        <begin position="326"/>
        <end position="343"/>
    </location>
</feature>
<keyword evidence="9" id="KW-1185">Reference proteome</keyword>
<keyword evidence="3 6" id="KW-1133">Transmembrane helix</keyword>
<feature type="transmembrane region" description="Helical" evidence="6">
    <location>
        <begin position="121"/>
        <end position="141"/>
    </location>
</feature>
<evidence type="ECO:0000259" key="7">
    <source>
        <dbReference type="PROSITE" id="PS50922"/>
    </source>
</evidence>
<dbReference type="OrthoDB" id="10266980at2759"/>
<dbReference type="PANTHER" id="PTHR13439:SF70">
    <property type="entry name" value="TLC DOMAIN-CONTAINING PROTEIN-RELATED"/>
    <property type="match status" value="1"/>
</dbReference>
<dbReference type="PROSITE" id="PS50922">
    <property type="entry name" value="TLC"/>
    <property type="match status" value="1"/>
</dbReference>
<name>A0A3P6UMI2_LITSI</name>
<evidence type="ECO:0000313" key="8">
    <source>
        <dbReference type="EMBL" id="VDK80498.1"/>
    </source>
</evidence>
<dbReference type="EMBL" id="UYRX01000341">
    <property type="protein sequence ID" value="VDK80498.1"/>
    <property type="molecule type" value="Genomic_DNA"/>
</dbReference>
<dbReference type="AlphaFoldDB" id="A0A3P6UMI2"/>
<accession>A0A3P6UMI2</accession>
<comment type="subcellular location">
    <subcellularLocation>
        <location evidence="1">Membrane</location>
        <topology evidence="1">Multi-pass membrane protein</topology>
    </subcellularLocation>
</comment>
<gene>
    <name evidence="8" type="ORF">NLS_LOCUS4938</name>
</gene>
<keyword evidence="2 5" id="KW-0812">Transmembrane</keyword>
<feature type="transmembrane region" description="Helical" evidence="6">
    <location>
        <begin position="208"/>
        <end position="233"/>
    </location>
</feature>
<evidence type="ECO:0000256" key="1">
    <source>
        <dbReference type="ARBA" id="ARBA00004141"/>
    </source>
</evidence>
<dbReference type="GO" id="GO:0055091">
    <property type="term" value="P:phospholipid homeostasis"/>
    <property type="evidence" value="ECO:0007669"/>
    <property type="project" value="TreeGrafter"/>
</dbReference>
<evidence type="ECO:0000256" key="6">
    <source>
        <dbReference type="SAM" id="Phobius"/>
    </source>
</evidence>
<feature type="transmembrane region" description="Helical" evidence="6">
    <location>
        <begin position="86"/>
        <end position="109"/>
    </location>
</feature>
<dbReference type="InterPro" id="IPR050846">
    <property type="entry name" value="TLCD"/>
</dbReference>
<dbReference type="InterPro" id="IPR006634">
    <property type="entry name" value="TLC-dom"/>
</dbReference>
<dbReference type="SMART" id="SM00724">
    <property type="entry name" value="TLC"/>
    <property type="match status" value="1"/>
</dbReference>
<feature type="transmembrane region" description="Helical" evidence="6">
    <location>
        <begin position="171"/>
        <end position="188"/>
    </location>
</feature>
<evidence type="ECO:0000256" key="5">
    <source>
        <dbReference type="PROSITE-ProRule" id="PRU00205"/>
    </source>
</evidence>
<sequence>MTKEFVDWDWKKVGISCLQVFLSFLCFRFSQFIVRWYLFGTCTFKTFSYFGWGKNGDHSNTFVDIHSSQPLLITPPNRRWRISNEAVSLGHSVISGFWALYAIIVYPKLMEDMVNYENTMAYYLLVVSTGYLIHDLTDLLINEQSLRIIELLFHHIIVLIAFGTNYATNKFLGVVVCGLLMELNSIFLHSRSMLNLYRVDKSSTPFRIIALLNIVTFIIFRMAVSTYLLYWQITTAWKMIWYLTLITFVVIVSLGATNVVLLYRVLAADGLLGKKRQRGVPANATHIVAQAAEAGDDRLRDEDEIENWNCLINLVNNSTRCGNIEYLCHVAIQIIVLCIYTILKISRCLVNFWCHDYRNFHRRYFIDLFPFWRV</sequence>
<feature type="transmembrane region" description="Helical" evidence="6">
    <location>
        <begin position="239"/>
        <end position="266"/>
    </location>
</feature>
<organism evidence="8 9">
    <name type="scientific">Litomosoides sigmodontis</name>
    <name type="common">Filarial nematode worm</name>
    <dbReference type="NCBI Taxonomy" id="42156"/>
    <lineage>
        <taxon>Eukaryota</taxon>
        <taxon>Metazoa</taxon>
        <taxon>Ecdysozoa</taxon>
        <taxon>Nematoda</taxon>
        <taxon>Chromadorea</taxon>
        <taxon>Rhabditida</taxon>
        <taxon>Spirurina</taxon>
        <taxon>Spiruromorpha</taxon>
        <taxon>Filarioidea</taxon>
        <taxon>Onchocercidae</taxon>
        <taxon>Litomosoides</taxon>
    </lineage>
</organism>
<dbReference type="GO" id="GO:0007009">
    <property type="term" value="P:plasma membrane organization"/>
    <property type="evidence" value="ECO:0007669"/>
    <property type="project" value="TreeGrafter"/>
</dbReference>
<dbReference type="GO" id="GO:0097035">
    <property type="term" value="P:regulation of membrane lipid distribution"/>
    <property type="evidence" value="ECO:0007669"/>
    <property type="project" value="TreeGrafter"/>
</dbReference>
<feature type="domain" description="TLC" evidence="7">
    <location>
        <begin position="77"/>
        <end position="276"/>
    </location>
</feature>
<dbReference type="Proteomes" id="UP000277928">
    <property type="component" value="Unassembled WGS sequence"/>
</dbReference>
<dbReference type="Pfam" id="PF03798">
    <property type="entry name" value="TRAM_LAG1_CLN8"/>
    <property type="match status" value="1"/>
</dbReference>
<evidence type="ECO:0000256" key="2">
    <source>
        <dbReference type="ARBA" id="ARBA00022692"/>
    </source>
</evidence>
<protein>
    <recommendedName>
        <fullName evidence="7">TLC domain-containing protein</fullName>
    </recommendedName>
</protein>
<keyword evidence="4 5" id="KW-0472">Membrane</keyword>
<proteinExistence type="predicted"/>
<reference evidence="8 9" key="1">
    <citation type="submission" date="2018-08" db="EMBL/GenBank/DDBJ databases">
        <authorList>
            <person name="Laetsch R D."/>
            <person name="Stevens L."/>
            <person name="Kumar S."/>
            <person name="Blaxter L. M."/>
        </authorList>
    </citation>
    <scope>NUCLEOTIDE SEQUENCE [LARGE SCALE GENOMIC DNA]</scope>
</reference>
<evidence type="ECO:0000313" key="9">
    <source>
        <dbReference type="Proteomes" id="UP000277928"/>
    </source>
</evidence>
<dbReference type="PANTHER" id="PTHR13439">
    <property type="entry name" value="CT120 PROTEIN"/>
    <property type="match status" value="1"/>
</dbReference>